<dbReference type="EnsemblMetazoa" id="tetur25g00820.1">
    <property type="protein sequence ID" value="tetur25g00820.1"/>
    <property type="gene ID" value="tetur25g00820"/>
</dbReference>
<accession>T1KX19</accession>
<keyword evidence="4" id="KW-1185">Reference proteome</keyword>
<dbReference type="GO" id="GO:0005524">
    <property type="term" value="F:ATP binding"/>
    <property type="evidence" value="ECO:0007669"/>
    <property type="project" value="InterPro"/>
</dbReference>
<evidence type="ECO:0000256" key="1">
    <source>
        <dbReference type="ARBA" id="ARBA00023306"/>
    </source>
</evidence>
<reference evidence="3" key="2">
    <citation type="submission" date="2015-06" db="UniProtKB">
        <authorList>
            <consortium name="EnsemblMetazoa"/>
        </authorList>
    </citation>
    <scope>IDENTIFICATION</scope>
</reference>
<evidence type="ECO:0000313" key="3">
    <source>
        <dbReference type="EnsemblMetazoa" id="tetur25g00820.1"/>
    </source>
</evidence>
<dbReference type="EMBL" id="CAEY01000676">
    <property type="status" value="NOT_ANNOTATED_CDS"/>
    <property type="molecule type" value="Genomic_DNA"/>
</dbReference>
<dbReference type="STRING" id="32264.T1KX19"/>
<feature type="domain" description="RecF/RecN/SMC N-terminal" evidence="2">
    <location>
        <begin position="2"/>
        <end position="139"/>
    </location>
</feature>
<reference evidence="4" key="1">
    <citation type="submission" date="2011-08" db="EMBL/GenBank/DDBJ databases">
        <authorList>
            <person name="Rombauts S."/>
        </authorList>
    </citation>
    <scope>NUCLEOTIDE SEQUENCE</scope>
    <source>
        <strain evidence="4">London</strain>
    </source>
</reference>
<dbReference type="Gene3D" id="3.40.50.300">
    <property type="entry name" value="P-loop containing nucleotide triphosphate hydrolases"/>
    <property type="match status" value="1"/>
</dbReference>
<dbReference type="AlphaFoldDB" id="T1KX19"/>
<proteinExistence type="predicted"/>
<dbReference type="Proteomes" id="UP000015104">
    <property type="component" value="Unassembled WGS sequence"/>
</dbReference>
<dbReference type="SUPFAM" id="SSF52540">
    <property type="entry name" value="P-loop containing nucleoside triphosphate hydrolases"/>
    <property type="match status" value="1"/>
</dbReference>
<dbReference type="CDD" id="cd03273">
    <property type="entry name" value="ABC_SMC2_euk"/>
    <property type="match status" value="1"/>
</dbReference>
<protein>
    <recommendedName>
        <fullName evidence="2">RecF/RecN/SMC N-terminal domain-containing protein</fullName>
    </recommendedName>
</protein>
<dbReference type="Pfam" id="PF02463">
    <property type="entry name" value="SMC_N"/>
    <property type="match status" value="1"/>
</dbReference>
<sequence length="230" mass="25858">MFIKSITIDGFKTYGKRTEINGLDQSFNAITGLNGSGKSNLLDSICFVLGLANPSLARVAHLRELIYKNGQTGLTKASVSITFNNSNKRQSPPGYENYDEVTIRREVTMENRTRYFINGFTAQNNQVLDLFQSVSLNISNPHFLIMQGRITKVLNMKPHEILSMVEEATGLSLYESKKRTTQATLVKKDLALNNIDILINETILTKLDQLTKEQSSLLAYQKDQRSTKSD</sequence>
<organism evidence="3 4">
    <name type="scientific">Tetranychus urticae</name>
    <name type="common">Two-spotted spider mite</name>
    <dbReference type="NCBI Taxonomy" id="32264"/>
    <lineage>
        <taxon>Eukaryota</taxon>
        <taxon>Metazoa</taxon>
        <taxon>Ecdysozoa</taxon>
        <taxon>Arthropoda</taxon>
        <taxon>Chelicerata</taxon>
        <taxon>Arachnida</taxon>
        <taxon>Acari</taxon>
        <taxon>Acariformes</taxon>
        <taxon>Trombidiformes</taxon>
        <taxon>Prostigmata</taxon>
        <taxon>Eleutherengona</taxon>
        <taxon>Raphignathae</taxon>
        <taxon>Tetranychoidea</taxon>
        <taxon>Tetranychidae</taxon>
        <taxon>Tetranychus</taxon>
    </lineage>
</organism>
<evidence type="ECO:0000313" key="4">
    <source>
        <dbReference type="Proteomes" id="UP000015104"/>
    </source>
</evidence>
<dbReference type="eggNOG" id="KOG0933">
    <property type="taxonomic scope" value="Eukaryota"/>
</dbReference>
<dbReference type="PANTHER" id="PTHR43977">
    <property type="entry name" value="STRUCTURAL MAINTENANCE OF CHROMOSOMES PROTEIN 3"/>
    <property type="match status" value="1"/>
</dbReference>
<evidence type="ECO:0000259" key="2">
    <source>
        <dbReference type="Pfam" id="PF02463"/>
    </source>
</evidence>
<name>T1KX19_TETUR</name>
<dbReference type="InterPro" id="IPR003395">
    <property type="entry name" value="RecF/RecN/SMC_N"/>
</dbReference>
<dbReference type="GO" id="GO:0016887">
    <property type="term" value="F:ATP hydrolysis activity"/>
    <property type="evidence" value="ECO:0007669"/>
    <property type="project" value="InterPro"/>
</dbReference>
<dbReference type="InterPro" id="IPR027417">
    <property type="entry name" value="P-loop_NTPase"/>
</dbReference>
<dbReference type="InterPro" id="IPR027120">
    <property type="entry name" value="Smc2_ABC"/>
</dbReference>
<keyword evidence="1" id="KW-0131">Cell cycle</keyword>
<dbReference type="HOGENOM" id="CLU_105187_0_0_1"/>